<accession>A0AAW9DA48</accession>
<protein>
    <submittedName>
        <fullName evidence="1">Uncharacterized protein</fullName>
    </submittedName>
</protein>
<reference evidence="1" key="1">
    <citation type="journal article" date="2023" name="Front. Microbiol.">
        <title>Genomic diversity and taxonomic marker for Arcobacter species.</title>
        <authorList>
            <person name="Zhou G."/>
            <person name="Gu Y."/>
            <person name="Wang H."/>
            <person name="Chen X."/>
            <person name="Zhang X."/>
            <person name="Shao Z."/>
            <person name="Yan X."/>
            <person name="Zhang J."/>
            <person name="Zhang M."/>
        </authorList>
    </citation>
    <scope>NUCLEOTIDE SEQUENCE</scope>
    <source>
        <strain evidence="1">BJSY19SF1-2</strain>
    </source>
</reference>
<reference evidence="1" key="2">
    <citation type="submission" date="2023-07" db="EMBL/GenBank/DDBJ databases">
        <authorList>
            <person name="Zhang M."/>
            <person name="Zhou G."/>
        </authorList>
    </citation>
    <scope>NUCLEOTIDE SEQUENCE</scope>
    <source>
        <strain evidence="1">BJSY19SF1-2</strain>
    </source>
</reference>
<comment type="caution">
    <text evidence="1">The sequence shown here is derived from an EMBL/GenBank/DDBJ whole genome shotgun (WGS) entry which is preliminary data.</text>
</comment>
<dbReference type="AlphaFoldDB" id="A0AAW9DA48"/>
<name>A0AAW9DA48_9BACT</name>
<organism evidence="1 2">
    <name type="scientific">Aliarcobacter skirrowii</name>
    <dbReference type="NCBI Taxonomy" id="28200"/>
    <lineage>
        <taxon>Bacteria</taxon>
        <taxon>Pseudomonadati</taxon>
        <taxon>Campylobacterota</taxon>
        <taxon>Epsilonproteobacteria</taxon>
        <taxon>Campylobacterales</taxon>
        <taxon>Arcobacteraceae</taxon>
        <taxon>Aliarcobacter</taxon>
    </lineage>
</organism>
<evidence type="ECO:0000313" key="2">
    <source>
        <dbReference type="Proteomes" id="UP001283691"/>
    </source>
</evidence>
<dbReference type="EMBL" id="JAUQUR010000002">
    <property type="protein sequence ID" value="MDX4069158.1"/>
    <property type="molecule type" value="Genomic_DNA"/>
</dbReference>
<dbReference type="Proteomes" id="UP001283691">
    <property type="component" value="Unassembled WGS sequence"/>
</dbReference>
<gene>
    <name evidence="1" type="ORF">Q6A80_05395</name>
</gene>
<sequence length="47" mass="5573">MKFGKYVFENIEEFQSIQKLALANGIGTIKDFFNYLRENYSHKLVNN</sequence>
<proteinExistence type="predicted"/>
<dbReference type="RefSeq" id="WP_319047916.1">
    <property type="nucleotide sequence ID" value="NZ_JAUQUR010000002.1"/>
</dbReference>
<evidence type="ECO:0000313" key="1">
    <source>
        <dbReference type="EMBL" id="MDX4069158.1"/>
    </source>
</evidence>